<name>A0A1D9LEP3_9NEIS</name>
<keyword evidence="2" id="KW-0413">Isomerase</keyword>
<dbReference type="EC" id="3.1.3.-" evidence="6"/>
<dbReference type="PIRSF" id="PIRSF000709">
    <property type="entry name" value="6PFK_2-Ptase"/>
    <property type="match status" value="1"/>
</dbReference>
<feature type="binding site" evidence="4">
    <location>
        <begin position="12"/>
        <end position="19"/>
    </location>
    <ligand>
        <name>substrate</name>
    </ligand>
</feature>
<dbReference type="STRING" id="1108595.BKX93_06850"/>
<evidence type="ECO:0000313" key="7">
    <source>
        <dbReference type="Proteomes" id="UP000178776"/>
    </source>
</evidence>
<dbReference type="AlphaFoldDB" id="A0A1D9LEP3"/>
<dbReference type="PANTHER" id="PTHR48100">
    <property type="entry name" value="BROAD-SPECIFICITY PHOSPHATASE YOR283W-RELATED"/>
    <property type="match status" value="1"/>
</dbReference>
<dbReference type="InterPro" id="IPR029033">
    <property type="entry name" value="His_PPase_superfam"/>
</dbReference>
<organism evidence="5 7">
    <name type="scientific">Chromobacterium vaccinii</name>
    <dbReference type="NCBI Taxonomy" id="1108595"/>
    <lineage>
        <taxon>Bacteria</taxon>
        <taxon>Pseudomonadati</taxon>
        <taxon>Pseudomonadota</taxon>
        <taxon>Betaproteobacteria</taxon>
        <taxon>Neisseriales</taxon>
        <taxon>Chromobacteriaceae</taxon>
        <taxon>Chromobacterium</taxon>
    </lineage>
</organism>
<evidence type="ECO:0000256" key="4">
    <source>
        <dbReference type="PIRSR" id="PIRSR613078-2"/>
    </source>
</evidence>
<keyword evidence="6" id="KW-0378">Hydrolase</keyword>
<dbReference type="GO" id="GO:0016791">
    <property type="term" value="F:phosphatase activity"/>
    <property type="evidence" value="ECO:0007669"/>
    <property type="project" value="TreeGrafter"/>
</dbReference>
<dbReference type="SMART" id="SM00855">
    <property type="entry name" value="PGAM"/>
    <property type="match status" value="1"/>
</dbReference>
<dbReference type="CDD" id="cd07067">
    <property type="entry name" value="HP_PGM_like"/>
    <property type="match status" value="1"/>
</dbReference>
<accession>A0A1D9LEP3</accession>
<sequence length="213" mass="24224">MTQPVTRFCLVRHGETDWNREYRLQGHTDIPLNHAGLEQASQLAQAFRPDHAFQALYVSDLIRTRQTSAPLQTRLQLNAHYTPQLRERHMGALQGLTYAEAAEQIPDLYRQHQARDPDFDLEGGESLRRFRARILDGLASIAALHPGENVLIVTHGGVLDIIYRAATSKPLEDKRDFPIPNAALNWLDYQDGGWTLRRWADESHLSGALDEIQ</sequence>
<evidence type="ECO:0000256" key="2">
    <source>
        <dbReference type="ARBA" id="ARBA00023235"/>
    </source>
</evidence>
<evidence type="ECO:0000256" key="3">
    <source>
        <dbReference type="PIRSR" id="PIRSR613078-1"/>
    </source>
</evidence>
<dbReference type="PANTHER" id="PTHR48100:SF1">
    <property type="entry name" value="HISTIDINE PHOSPHATASE FAMILY PROTEIN-RELATED"/>
    <property type="match status" value="1"/>
</dbReference>
<protein>
    <submittedName>
        <fullName evidence="5">Histidine phosphatase family protein</fullName>
        <ecNumber evidence="6">3.1.3.-</ecNumber>
    </submittedName>
</protein>
<feature type="active site" description="Proton donor/acceptor" evidence="3">
    <location>
        <position position="87"/>
    </location>
</feature>
<dbReference type="SUPFAM" id="SSF53254">
    <property type="entry name" value="Phosphoglycerate mutase-like"/>
    <property type="match status" value="1"/>
</dbReference>
<evidence type="ECO:0000313" key="5">
    <source>
        <dbReference type="EMBL" id="AOZ49738.1"/>
    </source>
</evidence>
<evidence type="ECO:0000313" key="6">
    <source>
        <dbReference type="EMBL" id="MEO2218749.1"/>
    </source>
</evidence>
<dbReference type="KEGG" id="cvc:BKX93_06850"/>
<dbReference type="EMBL" id="JBDOJC010000001">
    <property type="protein sequence ID" value="MEO2218749.1"/>
    <property type="molecule type" value="Genomic_DNA"/>
</dbReference>
<keyword evidence="1" id="KW-0324">Glycolysis</keyword>
<dbReference type="GeneID" id="68840926"/>
<reference evidence="6 8" key="2">
    <citation type="submission" date="2024-05" db="EMBL/GenBank/DDBJ databases">
        <authorList>
            <person name="De Oliveira J.P."/>
            <person name="Noriler S.A."/>
            <person name="De Oliveira A.G."/>
            <person name="Sipoli D.S."/>
        </authorList>
    </citation>
    <scope>NUCLEOTIDE SEQUENCE [LARGE SCALE GENOMIC DNA]</scope>
    <source>
        <strain evidence="6 8">LABIM189</strain>
    </source>
</reference>
<dbReference type="InterPro" id="IPR001345">
    <property type="entry name" value="PG/BPGM_mutase_AS"/>
</dbReference>
<evidence type="ECO:0000313" key="8">
    <source>
        <dbReference type="Proteomes" id="UP001455709"/>
    </source>
</evidence>
<dbReference type="RefSeq" id="WP_046157029.1">
    <property type="nucleotide sequence ID" value="NZ_CP017707.1"/>
</dbReference>
<dbReference type="Gene3D" id="3.40.50.1240">
    <property type="entry name" value="Phosphoglycerate mutase-like"/>
    <property type="match status" value="1"/>
</dbReference>
<feature type="binding site" evidence="4">
    <location>
        <position position="63"/>
    </location>
    <ligand>
        <name>substrate</name>
    </ligand>
</feature>
<dbReference type="EMBL" id="CP017707">
    <property type="protein sequence ID" value="AOZ49738.1"/>
    <property type="molecule type" value="Genomic_DNA"/>
</dbReference>
<dbReference type="GO" id="GO:0005737">
    <property type="term" value="C:cytoplasm"/>
    <property type="evidence" value="ECO:0007669"/>
    <property type="project" value="TreeGrafter"/>
</dbReference>
<gene>
    <name evidence="6" type="ORF">ABGV49_16935</name>
    <name evidence="5" type="ORF">BKX93_06850</name>
</gene>
<dbReference type="Proteomes" id="UP000178776">
    <property type="component" value="Chromosome"/>
</dbReference>
<feature type="active site" description="Tele-phosphohistidine intermediate" evidence="3">
    <location>
        <position position="13"/>
    </location>
</feature>
<dbReference type="Proteomes" id="UP001455709">
    <property type="component" value="Unassembled WGS sequence"/>
</dbReference>
<keyword evidence="8" id="KW-1185">Reference proteome</keyword>
<dbReference type="PROSITE" id="PS00175">
    <property type="entry name" value="PG_MUTASE"/>
    <property type="match status" value="1"/>
</dbReference>
<evidence type="ECO:0000256" key="1">
    <source>
        <dbReference type="ARBA" id="ARBA00023152"/>
    </source>
</evidence>
<dbReference type="InterPro" id="IPR013078">
    <property type="entry name" value="His_Pase_superF_clade-1"/>
</dbReference>
<dbReference type="InterPro" id="IPR050275">
    <property type="entry name" value="PGM_Phosphatase"/>
</dbReference>
<reference evidence="5 7" key="1">
    <citation type="submission" date="2016-10" db="EMBL/GenBank/DDBJ databases">
        <title>Chromobacterium muskegensis sp. nov., an insecticidal bacterium isolated from Sphagnum bogs.</title>
        <authorList>
            <person name="Sparks M.E."/>
            <person name="Blackburn M.B."/>
            <person name="Gundersen-Rindal D.E."/>
            <person name="Mitchell A."/>
            <person name="Farrar R."/>
            <person name="Kuhar D."/>
        </authorList>
    </citation>
    <scope>NUCLEOTIDE SEQUENCE [LARGE SCALE GENOMIC DNA]</scope>
    <source>
        <strain evidence="5 7">21-1</strain>
    </source>
</reference>
<dbReference type="Pfam" id="PF00300">
    <property type="entry name" value="His_Phos_1"/>
    <property type="match status" value="1"/>
</dbReference>
<proteinExistence type="predicted"/>